<evidence type="ECO:0000256" key="2">
    <source>
        <dbReference type="ARBA" id="ARBA00004370"/>
    </source>
</evidence>
<reference evidence="11" key="1">
    <citation type="submission" date="2025-08" db="UniProtKB">
        <authorList>
            <consortium name="Ensembl"/>
        </authorList>
    </citation>
    <scope>IDENTIFICATION</scope>
</reference>
<evidence type="ECO:0000256" key="4">
    <source>
        <dbReference type="ARBA" id="ARBA00022490"/>
    </source>
</evidence>
<evidence type="ECO:0000256" key="6">
    <source>
        <dbReference type="ARBA" id="ARBA00022989"/>
    </source>
</evidence>
<evidence type="ECO:0000256" key="7">
    <source>
        <dbReference type="ARBA" id="ARBA00023136"/>
    </source>
</evidence>
<feature type="region of interest" description="Disordered" evidence="9">
    <location>
        <begin position="57"/>
        <end position="130"/>
    </location>
</feature>
<keyword evidence="8" id="KW-0539">Nucleus</keyword>
<dbReference type="GO" id="GO:0005737">
    <property type="term" value="C:cytoplasm"/>
    <property type="evidence" value="ECO:0007669"/>
    <property type="project" value="UniProtKB-SubCell"/>
</dbReference>
<dbReference type="GO" id="GO:0036503">
    <property type="term" value="P:ERAD pathway"/>
    <property type="evidence" value="ECO:0007669"/>
    <property type="project" value="InterPro"/>
</dbReference>
<evidence type="ECO:0000256" key="1">
    <source>
        <dbReference type="ARBA" id="ARBA00004123"/>
    </source>
</evidence>
<evidence type="ECO:0000256" key="8">
    <source>
        <dbReference type="ARBA" id="ARBA00023242"/>
    </source>
</evidence>
<evidence type="ECO:0000256" key="10">
    <source>
        <dbReference type="SAM" id="Phobius"/>
    </source>
</evidence>
<dbReference type="AlphaFoldDB" id="A0A8C4TNJ8"/>
<keyword evidence="6 10" id="KW-1133">Transmembrane helix</keyword>
<evidence type="ECO:0000256" key="9">
    <source>
        <dbReference type="SAM" id="MobiDB-lite"/>
    </source>
</evidence>
<protein>
    <submittedName>
        <fullName evidence="11">Uncharacterized protein</fullName>
    </submittedName>
</protein>
<dbReference type="GO" id="GO:0005634">
    <property type="term" value="C:nucleus"/>
    <property type="evidence" value="ECO:0007669"/>
    <property type="project" value="UniProtKB-SubCell"/>
</dbReference>
<reference evidence="11" key="2">
    <citation type="submission" date="2025-09" db="UniProtKB">
        <authorList>
            <consortium name="Ensembl"/>
        </authorList>
    </citation>
    <scope>IDENTIFICATION</scope>
</reference>
<dbReference type="Proteomes" id="UP000694620">
    <property type="component" value="Unassembled WGS sequence"/>
</dbReference>
<organism evidence="11 12">
    <name type="scientific">Erpetoichthys calabaricus</name>
    <name type="common">Rope fish</name>
    <name type="synonym">Calamoichthys calabaricus</name>
    <dbReference type="NCBI Taxonomy" id="27687"/>
    <lineage>
        <taxon>Eukaryota</taxon>
        <taxon>Metazoa</taxon>
        <taxon>Chordata</taxon>
        <taxon>Craniata</taxon>
        <taxon>Vertebrata</taxon>
        <taxon>Euteleostomi</taxon>
        <taxon>Actinopterygii</taxon>
        <taxon>Polypteriformes</taxon>
        <taxon>Polypteridae</taxon>
        <taxon>Erpetoichthys</taxon>
    </lineage>
</organism>
<evidence type="ECO:0000256" key="3">
    <source>
        <dbReference type="ARBA" id="ARBA00004496"/>
    </source>
</evidence>
<name>A0A8C4TNJ8_ERPCA</name>
<keyword evidence="7 10" id="KW-0472">Membrane</keyword>
<evidence type="ECO:0000256" key="5">
    <source>
        <dbReference type="ARBA" id="ARBA00022692"/>
    </source>
</evidence>
<keyword evidence="5 10" id="KW-0812">Transmembrane</keyword>
<dbReference type="GO" id="GO:0016020">
    <property type="term" value="C:membrane"/>
    <property type="evidence" value="ECO:0007669"/>
    <property type="project" value="UniProtKB-SubCell"/>
</dbReference>
<feature type="transmembrane region" description="Helical" evidence="10">
    <location>
        <begin position="33"/>
        <end position="51"/>
    </location>
</feature>
<comment type="subcellular location">
    <subcellularLocation>
        <location evidence="3">Cytoplasm</location>
    </subcellularLocation>
    <subcellularLocation>
        <location evidence="2">Membrane</location>
    </subcellularLocation>
    <subcellularLocation>
        <location evidence="1">Nucleus</location>
    </subcellularLocation>
</comment>
<dbReference type="PANTHER" id="PTHR14557">
    <property type="entry name" value="PROTEIN C7ORF21"/>
    <property type="match status" value="1"/>
</dbReference>
<evidence type="ECO:0000313" key="12">
    <source>
        <dbReference type="Proteomes" id="UP000694620"/>
    </source>
</evidence>
<keyword evidence="4" id="KW-0963">Cytoplasm</keyword>
<proteinExistence type="predicted"/>
<dbReference type="PANTHER" id="PTHR14557:SF3">
    <property type="entry name" value="TRANSMEMBRANE AND UBIQUITIN-LIKE DOMAIN-CONTAINING PROTEIN 1"/>
    <property type="match status" value="1"/>
</dbReference>
<feature type="compositionally biased region" description="Polar residues" evidence="9">
    <location>
        <begin position="61"/>
        <end position="74"/>
    </location>
</feature>
<keyword evidence="12" id="KW-1185">Reference proteome</keyword>
<accession>A0A8C4TNJ8</accession>
<evidence type="ECO:0000313" key="11">
    <source>
        <dbReference type="Ensembl" id="ENSECRP00000033010.1"/>
    </source>
</evidence>
<dbReference type="Ensembl" id="ENSECRT00000033734.1">
    <property type="protein sequence ID" value="ENSECRP00000033010.1"/>
    <property type="gene ID" value="ENSECRG00000022332.1"/>
</dbReference>
<sequence length="202" mass="22598">MRDPLCLSRHLFKHILPLKLTRMALIEGVGDEVTVLFGLVLLFLVLMLAWASTHTADRSEQLASGESSLDSNFAETDEDKNERPTEVDAASVDENEQHQEIGTENSQTASVHTSTDQPQSSSANNESLEDDSVLSRNMVLRLKFLNDTERVAQVKPGDTIGYIKRYSAPLIVIIKVRTFYCLDVKSSKLYTVWHKISACLKT</sequence>
<dbReference type="GeneTree" id="ENSGT00390000014069"/>
<dbReference type="InterPro" id="IPR040352">
    <property type="entry name" value="TMUB1/2"/>
</dbReference>
<feature type="compositionally biased region" description="Polar residues" evidence="9">
    <location>
        <begin position="102"/>
        <end position="126"/>
    </location>
</feature>